<dbReference type="Gene3D" id="3.90.76.10">
    <property type="entry name" value="Dipeptide-binding Protein, Domain 1"/>
    <property type="match status" value="1"/>
</dbReference>
<dbReference type="Proteomes" id="UP001208771">
    <property type="component" value="Unassembled WGS sequence"/>
</dbReference>
<evidence type="ECO:0000313" key="8">
    <source>
        <dbReference type="Proteomes" id="UP001208771"/>
    </source>
</evidence>
<gene>
    <name evidence="7" type="ORF">NOF55_09985</name>
</gene>
<name>A0AAE3MZY0_9HYPH</name>
<dbReference type="EMBL" id="JANFPI010000003">
    <property type="protein sequence ID" value="MCX8997437.1"/>
    <property type="molecule type" value="Genomic_DNA"/>
</dbReference>
<dbReference type="GO" id="GO:1904680">
    <property type="term" value="F:peptide transmembrane transporter activity"/>
    <property type="evidence" value="ECO:0007669"/>
    <property type="project" value="TreeGrafter"/>
</dbReference>
<comment type="similarity">
    <text evidence="2">Belongs to the bacterial solute-binding protein 5 family.</text>
</comment>
<dbReference type="InterPro" id="IPR000914">
    <property type="entry name" value="SBP_5_dom"/>
</dbReference>
<dbReference type="InterPro" id="IPR030678">
    <property type="entry name" value="Peptide/Ni-bd"/>
</dbReference>
<dbReference type="PIRSF" id="PIRSF002741">
    <property type="entry name" value="MppA"/>
    <property type="match status" value="1"/>
</dbReference>
<dbReference type="SUPFAM" id="SSF53850">
    <property type="entry name" value="Periplasmic binding protein-like II"/>
    <property type="match status" value="1"/>
</dbReference>
<dbReference type="Gene3D" id="3.10.105.10">
    <property type="entry name" value="Dipeptide-binding Protein, Domain 3"/>
    <property type="match status" value="1"/>
</dbReference>
<proteinExistence type="inferred from homology"/>
<evidence type="ECO:0000256" key="1">
    <source>
        <dbReference type="ARBA" id="ARBA00004418"/>
    </source>
</evidence>
<sequence>MKTLAKAFSLAAFLAASGSAAQAGKADDTLVWVTNIEASIPLVWWENLVDIAAMMQHTMDTLVYRNPETMEYEPLLATEWTRIDDRTLEFRLRPGVTFHDGSAFDAEDVVVSYSKLIDPATKVMNASLVNWMEQIEKVDDMTVRIVSKAPFPAALEFLASTRMGIMPSEVWLNPPKTADGQPDYAHMPVIGTGPYRMTSFTPGGDMVLERNEAYFDGPKGQPAIGRVVMKTILDTETALAELMVGSVNWVTGMQQDSADQMREMPGVTVIDGPDMRISYLMLDATGRSGDTPVKDIRVRQAIAHAIDKEGIAKSLVGPASQVLNAGCYPTQVGCTQDVISYAYDPEKAKALLAEAGYPNGIEIEIDAYRDRYLLEAIVGNLRDVGIRSSITMLQWAGLRAEMDNSKIEVVQTSWSSSGLNDVSGIASVLLKMTSDDYCQSPEVKALLDKGDTTIDPQERNAAYKAALQKVQEELCWVPLYAHSKPYAFSEELNFVPTADGFPLFFLSSWK</sequence>
<keyword evidence="3" id="KW-0813">Transport</keyword>
<feature type="domain" description="Solute-binding protein family 5" evidence="6">
    <location>
        <begin position="71"/>
        <end position="425"/>
    </location>
</feature>
<accession>A0AAE3MZY0</accession>
<evidence type="ECO:0000256" key="2">
    <source>
        <dbReference type="ARBA" id="ARBA00005695"/>
    </source>
</evidence>
<feature type="chain" id="PRO_5041942173" evidence="5">
    <location>
        <begin position="24"/>
        <end position="510"/>
    </location>
</feature>
<evidence type="ECO:0000256" key="5">
    <source>
        <dbReference type="SAM" id="SignalP"/>
    </source>
</evidence>
<protein>
    <submittedName>
        <fullName evidence="7">ABC transporter substrate-binding protein</fullName>
    </submittedName>
</protein>
<evidence type="ECO:0000259" key="6">
    <source>
        <dbReference type="Pfam" id="PF00496"/>
    </source>
</evidence>
<evidence type="ECO:0000256" key="4">
    <source>
        <dbReference type="ARBA" id="ARBA00022729"/>
    </source>
</evidence>
<dbReference type="GO" id="GO:0043190">
    <property type="term" value="C:ATP-binding cassette (ABC) transporter complex"/>
    <property type="evidence" value="ECO:0007669"/>
    <property type="project" value="InterPro"/>
</dbReference>
<dbReference type="GO" id="GO:0030288">
    <property type="term" value="C:outer membrane-bounded periplasmic space"/>
    <property type="evidence" value="ECO:0007669"/>
    <property type="project" value="UniProtKB-ARBA"/>
</dbReference>
<reference evidence="7" key="1">
    <citation type="submission" date="2022-07" db="EMBL/GenBank/DDBJ databases">
        <title>Ectorhizobium quercum gen.nov., sp. nov.</title>
        <authorList>
            <person name="Ma T."/>
            <person name="Li Y."/>
        </authorList>
    </citation>
    <scope>NUCLEOTIDE SEQUENCE</scope>
    <source>
        <strain evidence="7">BDR2-2</strain>
    </source>
</reference>
<dbReference type="PANTHER" id="PTHR30290:SF9">
    <property type="entry name" value="OLIGOPEPTIDE-BINDING PROTEIN APPA"/>
    <property type="match status" value="1"/>
</dbReference>
<dbReference type="AlphaFoldDB" id="A0AAE3MZY0"/>
<feature type="signal peptide" evidence="5">
    <location>
        <begin position="1"/>
        <end position="23"/>
    </location>
</feature>
<evidence type="ECO:0000256" key="3">
    <source>
        <dbReference type="ARBA" id="ARBA00022448"/>
    </source>
</evidence>
<evidence type="ECO:0000313" key="7">
    <source>
        <dbReference type="EMBL" id="MCX8997437.1"/>
    </source>
</evidence>
<dbReference type="Pfam" id="PF00496">
    <property type="entry name" value="SBP_bac_5"/>
    <property type="match status" value="1"/>
</dbReference>
<dbReference type="Gene3D" id="3.40.190.10">
    <property type="entry name" value="Periplasmic binding protein-like II"/>
    <property type="match status" value="1"/>
</dbReference>
<dbReference type="GO" id="GO:0015833">
    <property type="term" value="P:peptide transport"/>
    <property type="evidence" value="ECO:0007669"/>
    <property type="project" value="TreeGrafter"/>
</dbReference>
<organism evidence="7 8">
    <name type="scientific">Ectorhizobium quercum</name>
    <dbReference type="NCBI Taxonomy" id="2965071"/>
    <lineage>
        <taxon>Bacteria</taxon>
        <taxon>Pseudomonadati</taxon>
        <taxon>Pseudomonadota</taxon>
        <taxon>Alphaproteobacteria</taxon>
        <taxon>Hyphomicrobiales</taxon>
        <taxon>Rhizobiaceae</taxon>
        <taxon>Ectorhizobium</taxon>
    </lineage>
</organism>
<keyword evidence="8" id="KW-1185">Reference proteome</keyword>
<comment type="subcellular location">
    <subcellularLocation>
        <location evidence="1">Periplasm</location>
    </subcellularLocation>
</comment>
<dbReference type="InterPro" id="IPR039424">
    <property type="entry name" value="SBP_5"/>
</dbReference>
<keyword evidence="4 5" id="KW-0732">Signal</keyword>
<comment type="caution">
    <text evidence="7">The sequence shown here is derived from an EMBL/GenBank/DDBJ whole genome shotgun (WGS) entry which is preliminary data.</text>
</comment>
<dbReference type="PANTHER" id="PTHR30290">
    <property type="entry name" value="PERIPLASMIC BINDING COMPONENT OF ABC TRANSPORTER"/>
    <property type="match status" value="1"/>
</dbReference>
<dbReference type="RefSeq" id="WP_306411225.1">
    <property type="nucleotide sequence ID" value="NZ_JANFPI010000003.1"/>
</dbReference>